<organism evidence="2 3">
    <name type="scientific">Pseudoalteromonas caenipelagi</name>
    <dbReference type="NCBI Taxonomy" id="2726988"/>
    <lineage>
        <taxon>Bacteria</taxon>
        <taxon>Pseudomonadati</taxon>
        <taxon>Pseudomonadota</taxon>
        <taxon>Gammaproteobacteria</taxon>
        <taxon>Alteromonadales</taxon>
        <taxon>Pseudoalteromonadaceae</taxon>
        <taxon>Pseudoalteromonas</taxon>
    </lineage>
</organism>
<reference evidence="2 3" key="1">
    <citation type="submission" date="2020-04" db="EMBL/GenBank/DDBJ databases">
        <title>Pseudoalteromonas caenipelagi sp. nov., isolated from a tidal flat.</title>
        <authorList>
            <person name="Park S."/>
            <person name="Yoon J.-H."/>
        </authorList>
    </citation>
    <scope>NUCLEOTIDE SEQUENCE [LARGE SCALE GENOMIC DNA]</scope>
    <source>
        <strain evidence="2 3">JBTF-M23</strain>
    </source>
</reference>
<proteinExistence type="predicted"/>
<comment type="caution">
    <text evidence="2">The sequence shown here is derived from an EMBL/GenBank/DDBJ whole genome shotgun (WGS) entry which is preliminary data.</text>
</comment>
<sequence>MFDIKTAKKIISLCSKNGKSSMFDIYVNHDFTTAEIAKFSFYRKYLPNNFFNGIKNHREIKDDLTNRATGQIDGIERFEIAETGRHFKSIGGSYFTYLEPLKSYPLGELAKYTRLEGKEIVPFYKLAENLKWVPEKGQSPASIYIASINEPIKVIDFSANNPETLQVAESFLSFIHQHDPSVFPNRNAKELLLNKSDTTFVKALSNVLFNFTEVDAVLLSSVQDPDVSNLVVRTNAEGEPVVNVQLESQMTILKDSSGVFKAFFTNNDISENSNVKATNGEIVPYADFFNPHQDYFGYSLIDDLIKMDKDAQTVVKYKDFIDLGSVSPDILKIVNDATKEEVRTLKSPFSKSISEIKAAVMSTKTNEKVLSTLSKKSVLAVTQLARNDTNLKEALKGLSPIGTSAVIQGSIASKVYSELGGNTPADNNSFMQLAIEQSIIQLRERYRQTNISDLIKEVAKSAENQKVTADEIKANIDELSSVESKLKDVSKLTQEHEAKLLEQKEALESKKRELREKQKREIEVSKELKTDGSEYKEKIKDLELKIIEKRKEIFHEKPKLNTMTSNAASMNKNFVKETSWRLGESACEVIFENVIERAKDIVLAHFNRMYKKNKLANVFQTSFNTKIPHLDCFAQISFYIILKEPTITNICEKLNSFTLELSLAPESNFSIYSENNPELNRTESVNDKHSTFKLVIPIYKTLSDLKNNSSDSIESSKVRVKFYNKLLNLTLSPEKGTFFQLCMEGEETHSIWGHYLLPKLAEFFFTKINHRIQPKKSFDLRELIFRNNFPSSTCNFNLSDWEVSVKEVEEFFIHRLQIKNCDESNINSQPQERKFVSRKVGINSGYGVTISNNEQTSLPVLELNELIEEMKGVNTTDKWDLAISYDAATLTAILKEKYSEGKLIEEINLSTSSKLFGRTIKADYTLHLESPTIVFDGADLKSLEMSMVIKDKSKIEVFQDNDTSPSITNIEGDKYKLVANVPLAVLRGTTGKVEPSDTVIVFDEDKEVSDHVILHFENSNKVQFRFEAIDPHDTSEDSNIDELNYLGPKLANYFSTKIKEIDLALAQVNNQQEKEGTSLIKPQEFVIDAIGTPEHGVLTIYMRADKGTANGARYPAFKPKDSRVSPIPKGHKASLIISNDFTKSHLLEPAISKEGFHVEFRNTAGTGGIQAKLSKATDVIRYPGDRSKSGVWSTDKYEFEAAAINLSDFPICFTIGNGCLSVNWHGTCHSNWRESHEHLYDPHRGNDNNHGRVIINADLHYPTTKLTAENQSITIPPLKFGEQYVNISFVPDGEEACCLKDWLTTVPSYYKDVKIDIPTIEISFGSFDFFLSSNVLSPGQNLFNLSKADGVNIPYDMLMVGELIQAPTKG</sequence>
<accession>A0A849VBG8</accession>
<dbReference type="RefSeq" id="WP_171625417.1">
    <property type="nucleotide sequence ID" value="NZ_JABBPG010000002.1"/>
</dbReference>
<name>A0A849VBG8_9GAMM</name>
<gene>
    <name evidence="2" type="ORF">HG263_07340</name>
</gene>
<feature type="coiled-coil region" evidence="1">
    <location>
        <begin position="493"/>
        <end position="552"/>
    </location>
</feature>
<evidence type="ECO:0000313" key="2">
    <source>
        <dbReference type="EMBL" id="NOU50355.1"/>
    </source>
</evidence>
<dbReference type="Proteomes" id="UP000586305">
    <property type="component" value="Unassembled WGS sequence"/>
</dbReference>
<evidence type="ECO:0000256" key="1">
    <source>
        <dbReference type="SAM" id="Coils"/>
    </source>
</evidence>
<dbReference type="EMBL" id="JABBPG010000002">
    <property type="protein sequence ID" value="NOU50355.1"/>
    <property type="molecule type" value="Genomic_DNA"/>
</dbReference>
<evidence type="ECO:0000313" key="3">
    <source>
        <dbReference type="Proteomes" id="UP000586305"/>
    </source>
</evidence>
<protein>
    <submittedName>
        <fullName evidence="2">Uncharacterized protein</fullName>
    </submittedName>
</protein>
<keyword evidence="1" id="KW-0175">Coiled coil</keyword>
<keyword evidence="3" id="KW-1185">Reference proteome</keyword>